<name>A0A7J6YCZ1_TRYCR</name>
<dbReference type="Proteomes" id="UP000583944">
    <property type="component" value="Unassembled WGS sequence"/>
</dbReference>
<dbReference type="AlphaFoldDB" id="A0A7J6YCZ1"/>
<feature type="region of interest" description="Disordered" evidence="1">
    <location>
        <begin position="42"/>
        <end position="90"/>
    </location>
</feature>
<organism evidence="2 3">
    <name type="scientific">Trypanosoma cruzi</name>
    <dbReference type="NCBI Taxonomy" id="5693"/>
    <lineage>
        <taxon>Eukaryota</taxon>
        <taxon>Discoba</taxon>
        <taxon>Euglenozoa</taxon>
        <taxon>Kinetoplastea</taxon>
        <taxon>Metakinetoplastina</taxon>
        <taxon>Trypanosomatida</taxon>
        <taxon>Trypanosomatidae</taxon>
        <taxon>Trypanosoma</taxon>
        <taxon>Schizotrypanum</taxon>
    </lineage>
</organism>
<proteinExistence type="predicted"/>
<gene>
    <name evidence="2" type="ORF">ECC02_002195</name>
</gene>
<reference evidence="2 3" key="1">
    <citation type="journal article" date="2019" name="Genome Biol. Evol.">
        <title>Nanopore Sequencing Significantly Improves Genome Assembly of the Protozoan Parasite Trypanosoma cruzi.</title>
        <authorList>
            <person name="Diaz-Viraque F."/>
            <person name="Pita S."/>
            <person name="Greif G."/>
            <person name="de Souza R.C.M."/>
            <person name="Iraola G."/>
            <person name="Robello C."/>
        </authorList>
    </citation>
    <scope>NUCLEOTIDE SEQUENCE [LARGE SCALE GENOMIC DNA]</scope>
    <source>
        <strain evidence="2 3">Berenice</strain>
    </source>
</reference>
<dbReference type="EMBL" id="JABDHM010000011">
    <property type="protein sequence ID" value="KAF5224557.1"/>
    <property type="molecule type" value="Genomic_DNA"/>
</dbReference>
<dbReference type="VEuPathDB" id="TriTrypDB:ECC02_002195"/>
<sequence>MSYVPGLYTRTSLQQWQPSPHQHGQKRVRQMLPSLQINHPHLLTPPASYSAQKRRSPAPVAQPQTYSPQRVHLHSRTTSSRQGGAAPLNKNTRRDMLGLFGSLSLPSLLLPPDPVTRRRLCVRGAFNAATIESIQICVWAVCVLLVLSESSNFTVAISAQFPSVSLCSTSGKDNDSGREAVQQQYKPPPLTANHKMTIPAVNILQHPSAAYKN</sequence>
<evidence type="ECO:0000313" key="2">
    <source>
        <dbReference type="EMBL" id="KAF5224557.1"/>
    </source>
</evidence>
<protein>
    <submittedName>
        <fullName evidence="2">Uncharacterized protein</fullName>
    </submittedName>
</protein>
<evidence type="ECO:0000313" key="3">
    <source>
        <dbReference type="Proteomes" id="UP000583944"/>
    </source>
</evidence>
<evidence type="ECO:0000256" key="1">
    <source>
        <dbReference type="SAM" id="MobiDB-lite"/>
    </source>
</evidence>
<accession>A0A7J6YCZ1</accession>
<comment type="caution">
    <text evidence="2">The sequence shown here is derived from an EMBL/GenBank/DDBJ whole genome shotgun (WGS) entry which is preliminary data.</text>
</comment>
<feature type="region of interest" description="Disordered" evidence="1">
    <location>
        <begin position="172"/>
        <end position="193"/>
    </location>
</feature>